<comment type="cofactor">
    <cofactor evidence="9">
        <name>heme c</name>
        <dbReference type="ChEBI" id="CHEBI:61717"/>
    </cofactor>
    <text evidence="9">Binds 3 heme c groups covalently per subunit.</text>
</comment>
<dbReference type="RefSeq" id="WP_008603917.1">
    <property type="nucleotide sequence ID" value="NZ_AMRV01000020.1"/>
</dbReference>
<dbReference type="InterPro" id="IPR009056">
    <property type="entry name" value="Cyt_c-like_dom"/>
</dbReference>
<keyword evidence="4 10" id="KW-0479">Metal-binding</keyword>
<evidence type="ECO:0000256" key="1">
    <source>
        <dbReference type="ARBA" id="ARBA00004236"/>
    </source>
</evidence>
<dbReference type="EMBL" id="AMRV01000020">
    <property type="protein sequence ID" value="EMD81670.1"/>
    <property type="molecule type" value="Genomic_DNA"/>
</dbReference>
<dbReference type="InterPro" id="IPR051459">
    <property type="entry name" value="Cytochrome_c-type_DH"/>
</dbReference>
<dbReference type="GO" id="GO:0005506">
    <property type="term" value="F:iron ion binding"/>
    <property type="evidence" value="ECO:0007669"/>
    <property type="project" value="InterPro"/>
</dbReference>
<evidence type="ECO:0000256" key="7">
    <source>
        <dbReference type="ARBA" id="ARBA00023004"/>
    </source>
</evidence>
<dbReference type="PANTHER" id="PTHR35008">
    <property type="entry name" value="BLL4482 PROTEIN-RELATED"/>
    <property type="match status" value="1"/>
</dbReference>
<sequence length="432" mass="47849">MKVLRSGWLRWLVIVLALLLFAFLLFLVWAHRPPIAEITPPPRTAFAAAEIRRGENLARIGNCVSCHQSAHGRPFAGGYGVQSPFGTIYGTNITPDAQTGIGRWSLEAFTRSMREGVSRDGRHLYPAFPYTHYTLVSDADLRALYAYFMTRDPVRAEAPVNELPLPLKFRPFIAGWKLLFFEPDRFRRDPDQSAEWNRGAYLGEGLAHCSACHSPRNWLGAEQRSEAYNGGWSAGWYAPPLNETSPAVRAWTARRLQSYLRTGLSVHHAAAAGPMGPVTHNLARADEADVRALSSYYAWWMRDAPASNREPPLADRSETARRAHPAGAALFAGACATCHEPGATMMALGGRPALPLGSPLHERHPHDTIQIILNGLQPPVDEAGPFMPAYRDILTDRQVAQLVAYLRTRYGSGPEWPDLVEEVTEARENSAP</sequence>
<comment type="caution">
    <text evidence="12">The sequence shown here is derived from an EMBL/GenBank/DDBJ whole genome shotgun (WGS) entry which is preliminary data.</text>
</comment>
<evidence type="ECO:0000256" key="8">
    <source>
        <dbReference type="ARBA" id="ARBA00023136"/>
    </source>
</evidence>
<dbReference type="Proteomes" id="UP000011717">
    <property type="component" value="Unassembled WGS sequence"/>
</dbReference>
<feature type="binding site" description="covalent" evidence="9">
    <location>
        <position position="209"/>
    </location>
    <ligand>
        <name>heme c</name>
        <dbReference type="ChEBI" id="CHEBI:61717"/>
        <label>2</label>
    </ligand>
</feature>
<keyword evidence="3 9" id="KW-0349">Heme</keyword>
<protein>
    <submittedName>
        <fullName evidence="12">Putative Isoquinoline 1-oxidoreductase</fullName>
    </submittedName>
</protein>
<dbReference type="AlphaFoldDB" id="M2S8E9"/>
<feature type="domain" description="Cytochrome c" evidence="11">
    <location>
        <begin position="194"/>
        <end position="301"/>
    </location>
</feature>
<proteinExistence type="predicted"/>
<name>M2S8E9_9SPHN</name>
<dbReference type="Gene3D" id="1.10.760.10">
    <property type="entry name" value="Cytochrome c-like domain"/>
    <property type="match status" value="2"/>
</dbReference>
<feature type="binding site" description="covalent" evidence="9">
    <location>
        <position position="63"/>
    </location>
    <ligand>
        <name>heme c</name>
        <dbReference type="ChEBI" id="CHEBI:61717"/>
        <label>1</label>
    </ligand>
</feature>
<accession>M2S8E9</accession>
<organism evidence="12 13">
    <name type="scientific">Pacificimonas flava</name>
    <dbReference type="NCBI Taxonomy" id="1234595"/>
    <lineage>
        <taxon>Bacteria</taxon>
        <taxon>Pseudomonadati</taxon>
        <taxon>Pseudomonadota</taxon>
        <taxon>Alphaproteobacteria</taxon>
        <taxon>Sphingomonadales</taxon>
        <taxon>Sphingosinicellaceae</taxon>
        <taxon>Pacificimonas</taxon>
    </lineage>
</organism>
<dbReference type="GO" id="GO:0016614">
    <property type="term" value="F:oxidoreductase activity, acting on CH-OH group of donors"/>
    <property type="evidence" value="ECO:0007669"/>
    <property type="project" value="InterPro"/>
</dbReference>
<dbReference type="InterPro" id="IPR014353">
    <property type="entry name" value="Membr-bd_ADH_cyt_c"/>
</dbReference>
<dbReference type="GO" id="GO:0005886">
    <property type="term" value="C:plasma membrane"/>
    <property type="evidence" value="ECO:0007669"/>
    <property type="project" value="UniProtKB-SubCell"/>
</dbReference>
<comment type="subcellular location">
    <subcellularLocation>
        <location evidence="1">Cell membrane</location>
    </subcellularLocation>
</comment>
<evidence type="ECO:0000313" key="13">
    <source>
        <dbReference type="Proteomes" id="UP000011717"/>
    </source>
</evidence>
<evidence type="ECO:0000256" key="2">
    <source>
        <dbReference type="ARBA" id="ARBA00022475"/>
    </source>
</evidence>
<dbReference type="GO" id="GO:0020037">
    <property type="term" value="F:heme binding"/>
    <property type="evidence" value="ECO:0007669"/>
    <property type="project" value="InterPro"/>
</dbReference>
<keyword evidence="2" id="KW-1003">Cell membrane</keyword>
<feature type="binding site" description="axial binding residue" evidence="10">
    <location>
        <position position="67"/>
    </location>
    <ligand>
        <name>heme c</name>
        <dbReference type="ChEBI" id="CHEBI:61717"/>
        <label>1</label>
    </ligand>
    <ligandPart>
        <name>Fe</name>
        <dbReference type="ChEBI" id="CHEBI:18248"/>
    </ligandPart>
</feature>
<dbReference type="SUPFAM" id="SSF46626">
    <property type="entry name" value="Cytochrome c"/>
    <property type="match status" value="3"/>
</dbReference>
<feature type="binding site" description="covalent" evidence="9">
    <location>
        <position position="335"/>
    </location>
    <ligand>
        <name>heme c</name>
        <dbReference type="ChEBI" id="CHEBI:61717"/>
        <label>3</label>
    </ligand>
</feature>
<evidence type="ECO:0000313" key="12">
    <source>
        <dbReference type="EMBL" id="EMD81670.1"/>
    </source>
</evidence>
<dbReference type="PROSITE" id="PS51007">
    <property type="entry name" value="CYTC"/>
    <property type="match status" value="3"/>
</dbReference>
<dbReference type="Pfam" id="PF00034">
    <property type="entry name" value="Cytochrom_C"/>
    <property type="match status" value="1"/>
</dbReference>
<keyword evidence="5" id="KW-0732">Signal</keyword>
<reference evidence="12 13" key="1">
    <citation type="journal article" date="2013" name="Genome Announc.">
        <title>Draft Genome Sequence of Strain JLT2015T, Belonging to the Family Sphingomonadaceae of the Alphaproteobacteria.</title>
        <authorList>
            <person name="Tang K."/>
            <person name="Liu K."/>
            <person name="Li S."/>
            <person name="Jiao N."/>
        </authorList>
    </citation>
    <scope>NUCLEOTIDE SEQUENCE [LARGE SCALE GENOMIC DNA]</scope>
    <source>
        <strain evidence="12 13">JLT2015</strain>
    </source>
</reference>
<evidence type="ECO:0000256" key="3">
    <source>
        <dbReference type="ARBA" id="ARBA00022617"/>
    </source>
</evidence>
<feature type="domain" description="Cytochrome c" evidence="11">
    <location>
        <begin position="49"/>
        <end position="152"/>
    </location>
</feature>
<feature type="binding site" description="axial binding residue" evidence="10">
    <location>
        <position position="213"/>
    </location>
    <ligand>
        <name>heme c</name>
        <dbReference type="ChEBI" id="CHEBI:61717"/>
        <label>2</label>
    </ligand>
    <ligandPart>
        <name>Fe</name>
        <dbReference type="ChEBI" id="CHEBI:18248"/>
    </ligandPart>
</feature>
<dbReference type="PANTHER" id="PTHR35008:SF8">
    <property type="entry name" value="ALCOHOL DEHYDROGENASE CYTOCHROME C SUBUNIT"/>
    <property type="match status" value="1"/>
</dbReference>
<keyword evidence="13" id="KW-1185">Reference proteome</keyword>
<feature type="binding site" description="covalent" evidence="9">
    <location>
        <position position="338"/>
    </location>
    <ligand>
        <name>heme c</name>
        <dbReference type="ChEBI" id="CHEBI:61717"/>
        <label>3</label>
    </ligand>
</feature>
<keyword evidence="6" id="KW-0677">Repeat</keyword>
<evidence type="ECO:0000256" key="5">
    <source>
        <dbReference type="ARBA" id="ARBA00022729"/>
    </source>
</evidence>
<feature type="domain" description="Cytochrome c" evidence="11">
    <location>
        <begin position="322"/>
        <end position="410"/>
    </location>
</feature>
<dbReference type="InterPro" id="IPR036909">
    <property type="entry name" value="Cyt_c-like_dom_sf"/>
</dbReference>
<evidence type="ECO:0000256" key="10">
    <source>
        <dbReference type="PIRSR" id="PIRSR000018-51"/>
    </source>
</evidence>
<feature type="binding site" description="covalent" evidence="9">
    <location>
        <position position="212"/>
    </location>
    <ligand>
        <name>heme c</name>
        <dbReference type="ChEBI" id="CHEBI:61717"/>
        <label>2</label>
    </ligand>
</feature>
<keyword evidence="8" id="KW-0472">Membrane</keyword>
<evidence type="ECO:0000259" key="11">
    <source>
        <dbReference type="PROSITE" id="PS51007"/>
    </source>
</evidence>
<evidence type="ECO:0000256" key="4">
    <source>
        <dbReference type="ARBA" id="ARBA00022723"/>
    </source>
</evidence>
<feature type="binding site" description="covalent" evidence="9">
    <location>
        <position position="66"/>
    </location>
    <ligand>
        <name>heme c</name>
        <dbReference type="ChEBI" id="CHEBI:61717"/>
        <label>1</label>
    </ligand>
</feature>
<gene>
    <name evidence="12" type="ORF">C725_2954</name>
</gene>
<dbReference type="PIRSF" id="PIRSF000018">
    <property type="entry name" value="Mb_ADH_cyt_c"/>
    <property type="match status" value="1"/>
</dbReference>
<dbReference type="OrthoDB" id="9811281at2"/>
<evidence type="ECO:0000256" key="9">
    <source>
        <dbReference type="PIRSR" id="PIRSR000018-50"/>
    </source>
</evidence>
<keyword evidence="7 10" id="KW-0408">Iron</keyword>
<dbReference type="PATRIC" id="fig|1234595.3.peg.2959"/>
<dbReference type="GO" id="GO:0009055">
    <property type="term" value="F:electron transfer activity"/>
    <property type="evidence" value="ECO:0007669"/>
    <property type="project" value="InterPro"/>
</dbReference>
<evidence type="ECO:0000256" key="6">
    <source>
        <dbReference type="ARBA" id="ARBA00022737"/>
    </source>
</evidence>
<dbReference type="Pfam" id="PF13442">
    <property type="entry name" value="Cytochrome_CBB3"/>
    <property type="match status" value="1"/>
</dbReference>
<feature type="binding site" description="axial binding residue" evidence="10">
    <location>
        <position position="339"/>
    </location>
    <ligand>
        <name>heme c</name>
        <dbReference type="ChEBI" id="CHEBI:61717"/>
        <label>3</label>
    </ligand>
    <ligandPart>
        <name>Fe</name>
        <dbReference type="ChEBI" id="CHEBI:18248"/>
    </ligandPart>
</feature>